<dbReference type="InterPro" id="IPR025480">
    <property type="entry name" value="DUF4330"/>
</dbReference>
<keyword evidence="1" id="KW-1133">Transmembrane helix</keyword>
<name>A0A256J7P5_HALEZ</name>
<dbReference type="Proteomes" id="UP000215731">
    <property type="component" value="Unassembled WGS sequence"/>
</dbReference>
<organism evidence="2 3">
    <name type="scientific">Halorubrum ezzemoulense</name>
    <name type="common">Halorubrum chaoviator</name>
    <dbReference type="NCBI Taxonomy" id="337243"/>
    <lineage>
        <taxon>Archaea</taxon>
        <taxon>Methanobacteriati</taxon>
        <taxon>Methanobacteriota</taxon>
        <taxon>Stenosarchaea group</taxon>
        <taxon>Halobacteria</taxon>
        <taxon>Halobacteriales</taxon>
        <taxon>Haloferacaceae</taxon>
        <taxon>Halorubrum</taxon>
    </lineage>
</organism>
<reference evidence="2 3" key="1">
    <citation type="journal article" date="2014" name="Front. Microbiol.">
        <title>Population and genomic analysis of the genus Halorubrum.</title>
        <authorList>
            <person name="Fullmer M.S."/>
            <person name="Soucy S.M."/>
            <person name="Swithers K.S."/>
            <person name="Makkay A.M."/>
            <person name="Wheeler R."/>
            <person name="Ventosa A."/>
            <person name="Gogarten J.P."/>
            <person name="Papke R.T."/>
        </authorList>
    </citation>
    <scope>NUCLEOTIDE SEQUENCE [LARGE SCALE GENOMIC DNA]</scope>
    <source>
        <strain evidence="2 3">Ga36</strain>
    </source>
</reference>
<accession>A0A256J7P5</accession>
<dbReference type="RefSeq" id="WP_094552675.1">
    <property type="nucleotide sequence ID" value="NZ_NHOZ01000047.1"/>
</dbReference>
<evidence type="ECO:0000313" key="3">
    <source>
        <dbReference type="Proteomes" id="UP000215731"/>
    </source>
</evidence>
<protein>
    <recommendedName>
        <fullName evidence="4">DUF4330 domain-containing protein</fullName>
    </recommendedName>
</protein>
<evidence type="ECO:0000256" key="1">
    <source>
        <dbReference type="SAM" id="Phobius"/>
    </source>
</evidence>
<evidence type="ECO:0000313" key="2">
    <source>
        <dbReference type="EMBL" id="OYR64402.1"/>
    </source>
</evidence>
<comment type="caution">
    <text evidence="2">The sequence shown here is derived from an EMBL/GenBank/DDBJ whole genome shotgun (WGS) entry which is preliminary data.</text>
</comment>
<dbReference type="AlphaFoldDB" id="A0A256J7P5"/>
<evidence type="ECO:0008006" key="4">
    <source>
        <dbReference type="Google" id="ProtNLM"/>
    </source>
</evidence>
<gene>
    <name evidence="2" type="ORF">DJ80_05180</name>
</gene>
<sequence length="374" mass="40073">MPDSEGTSTELIDDEGRLFGRVNVIDALVVLLIAAVVVAGAAFVLTDDPAPPPETDTTYATLDVGTVSPYVVDAIEEGDTHSPDGSSTLRITDVHLTPQGTNTRVTLRVALEGELNDQDSLIYGGAPPRLGRTLGIATDRYQIDGQIRDVGDSDALTTERQRVLLSSRVDTATAEDVTPGDEIRLSGRTVARVENVTTYTTDRPTRRQLLVEATLTGHRQQDRLRFGGSPVRRGQTVTLSTSDYTYNGRIEQVGGDISLGSTTTRSVTLRMEEVREDFADAIEPGMVERTGDTTVARVTGVETEPSLIITTGENGSVNVVDHPVNREVTITADLQLREMPSGLAFKGDQIRQGSTVALDLGTVTVEATVVAVGR</sequence>
<dbReference type="EMBL" id="NHOZ01000047">
    <property type="protein sequence ID" value="OYR64402.1"/>
    <property type="molecule type" value="Genomic_DNA"/>
</dbReference>
<feature type="transmembrane region" description="Helical" evidence="1">
    <location>
        <begin position="24"/>
        <end position="45"/>
    </location>
</feature>
<dbReference type="Pfam" id="PF14221">
    <property type="entry name" value="DUF4330"/>
    <property type="match status" value="2"/>
</dbReference>
<keyword evidence="1" id="KW-0812">Transmembrane</keyword>
<proteinExistence type="predicted"/>
<keyword evidence="1" id="KW-0472">Membrane</keyword>